<dbReference type="InterPro" id="IPR004358">
    <property type="entry name" value="Sig_transdc_His_kin-like_C"/>
</dbReference>
<dbReference type="SMART" id="SM00448">
    <property type="entry name" value="REC"/>
    <property type="match status" value="1"/>
</dbReference>
<dbReference type="InterPro" id="IPR005467">
    <property type="entry name" value="His_kinase_dom"/>
</dbReference>
<dbReference type="PANTHER" id="PTHR43047">
    <property type="entry name" value="TWO-COMPONENT HISTIDINE PROTEIN KINASE"/>
    <property type="match status" value="1"/>
</dbReference>
<reference evidence="13 14" key="1">
    <citation type="submission" date="2020-03" db="EMBL/GenBank/DDBJ databases">
        <title>Genomic Encyclopedia of Type Strains, Phase IV (KMG-IV): sequencing the most valuable type-strain genomes for metagenomic binning, comparative biology and taxonomic classification.</title>
        <authorList>
            <person name="Goeker M."/>
        </authorList>
    </citation>
    <scope>NUCLEOTIDE SEQUENCE [LARGE SCALE GENOMIC DNA]</scope>
    <source>
        <strain evidence="13 14">DSM 101599</strain>
    </source>
</reference>
<dbReference type="InterPro" id="IPR001789">
    <property type="entry name" value="Sig_transdc_resp-reg_receiver"/>
</dbReference>
<dbReference type="InterPro" id="IPR035965">
    <property type="entry name" value="PAS-like_dom_sf"/>
</dbReference>
<dbReference type="Gene3D" id="1.10.287.130">
    <property type="match status" value="1"/>
</dbReference>
<dbReference type="SMART" id="SM00388">
    <property type="entry name" value="HisKA"/>
    <property type="match status" value="1"/>
</dbReference>
<feature type="domain" description="PAC" evidence="12">
    <location>
        <begin position="561"/>
        <end position="614"/>
    </location>
</feature>
<comment type="caution">
    <text evidence="13">The sequence shown here is derived from an EMBL/GenBank/DDBJ whole genome shotgun (WGS) entry which is preliminary data.</text>
</comment>
<feature type="coiled-coil region" evidence="7">
    <location>
        <begin position="843"/>
        <end position="873"/>
    </location>
</feature>
<evidence type="ECO:0000313" key="14">
    <source>
        <dbReference type="Proteomes" id="UP000745859"/>
    </source>
</evidence>
<dbReference type="SUPFAM" id="SSF55874">
    <property type="entry name" value="ATPase domain of HSP90 chaperone/DNA topoisomerase II/histidine kinase"/>
    <property type="match status" value="1"/>
</dbReference>
<dbReference type="Gene3D" id="3.30.450.20">
    <property type="entry name" value="PAS domain"/>
    <property type="match status" value="5"/>
</dbReference>
<evidence type="ECO:0000256" key="2">
    <source>
        <dbReference type="ARBA" id="ARBA00012438"/>
    </source>
</evidence>
<dbReference type="InterPro" id="IPR036097">
    <property type="entry name" value="HisK_dim/P_sf"/>
</dbReference>
<dbReference type="SMART" id="SM00387">
    <property type="entry name" value="HATPase_c"/>
    <property type="match status" value="1"/>
</dbReference>
<evidence type="ECO:0000256" key="6">
    <source>
        <dbReference type="PROSITE-ProRule" id="PRU00169"/>
    </source>
</evidence>
<evidence type="ECO:0000259" key="10">
    <source>
        <dbReference type="PROSITE" id="PS50110"/>
    </source>
</evidence>
<dbReference type="EMBL" id="JAASQL010000002">
    <property type="protein sequence ID" value="NIJ45456.1"/>
    <property type="molecule type" value="Genomic_DNA"/>
</dbReference>
<feature type="transmembrane region" description="Helical" evidence="8">
    <location>
        <begin position="12"/>
        <end position="29"/>
    </location>
</feature>
<feature type="domain" description="Histidine kinase" evidence="9">
    <location>
        <begin position="880"/>
        <end position="1091"/>
    </location>
</feature>
<dbReference type="InterPro" id="IPR011006">
    <property type="entry name" value="CheY-like_superfamily"/>
</dbReference>
<dbReference type="InterPro" id="IPR000014">
    <property type="entry name" value="PAS"/>
</dbReference>
<comment type="catalytic activity">
    <reaction evidence="1">
        <text>ATP + protein L-histidine = ADP + protein N-phospho-L-histidine.</text>
        <dbReference type="EC" id="2.7.13.3"/>
    </reaction>
</comment>
<dbReference type="Pfam" id="PF00072">
    <property type="entry name" value="Response_reg"/>
    <property type="match status" value="1"/>
</dbReference>
<feature type="domain" description="PAC" evidence="12">
    <location>
        <begin position="688"/>
        <end position="740"/>
    </location>
</feature>
<evidence type="ECO:0000256" key="8">
    <source>
        <dbReference type="SAM" id="Phobius"/>
    </source>
</evidence>
<dbReference type="PROSITE" id="PS50110">
    <property type="entry name" value="RESPONSE_REGULATORY"/>
    <property type="match status" value="1"/>
</dbReference>
<keyword evidence="8" id="KW-0472">Membrane</keyword>
<name>A0ABX0UD37_9FLAO</name>
<dbReference type="Pfam" id="PF13426">
    <property type="entry name" value="PAS_9"/>
    <property type="match status" value="4"/>
</dbReference>
<dbReference type="SUPFAM" id="SSF47384">
    <property type="entry name" value="Homodimeric domain of signal transducing histidine kinase"/>
    <property type="match status" value="1"/>
</dbReference>
<feature type="domain" description="PAC" evidence="12">
    <location>
        <begin position="808"/>
        <end position="862"/>
    </location>
</feature>
<dbReference type="Pfam" id="PF02518">
    <property type="entry name" value="HATPase_c"/>
    <property type="match status" value="1"/>
</dbReference>
<accession>A0ABX0UD37</accession>
<dbReference type="NCBIfam" id="TIGR00229">
    <property type="entry name" value="sensory_box"/>
    <property type="match status" value="4"/>
</dbReference>
<dbReference type="InterPro" id="IPR036890">
    <property type="entry name" value="HATPase_C_sf"/>
</dbReference>
<dbReference type="PANTHER" id="PTHR43047:SF72">
    <property type="entry name" value="OSMOSENSING HISTIDINE PROTEIN KINASE SLN1"/>
    <property type="match status" value="1"/>
</dbReference>
<organism evidence="13 14">
    <name type="scientific">Wenyingzhuangia heitensis</name>
    <dbReference type="NCBI Taxonomy" id="1487859"/>
    <lineage>
        <taxon>Bacteria</taxon>
        <taxon>Pseudomonadati</taxon>
        <taxon>Bacteroidota</taxon>
        <taxon>Flavobacteriia</taxon>
        <taxon>Flavobacteriales</taxon>
        <taxon>Flavobacteriaceae</taxon>
        <taxon>Wenyingzhuangia</taxon>
    </lineage>
</organism>
<keyword evidence="4" id="KW-0808">Transferase</keyword>
<dbReference type="Pfam" id="PF08447">
    <property type="entry name" value="PAS_3"/>
    <property type="match status" value="1"/>
</dbReference>
<dbReference type="InterPro" id="IPR003661">
    <property type="entry name" value="HisK_dim/P_dom"/>
</dbReference>
<dbReference type="PROSITE" id="PS50112">
    <property type="entry name" value="PAS"/>
    <property type="match status" value="3"/>
</dbReference>
<feature type="domain" description="Response regulatory" evidence="10">
    <location>
        <begin position="1109"/>
        <end position="1224"/>
    </location>
</feature>
<keyword evidence="3 6" id="KW-0597">Phosphoprotein</keyword>
<feature type="domain" description="PAS" evidence="11">
    <location>
        <begin position="737"/>
        <end position="795"/>
    </location>
</feature>
<dbReference type="Pfam" id="PF00512">
    <property type="entry name" value="HisKA"/>
    <property type="match status" value="1"/>
</dbReference>
<evidence type="ECO:0000259" key="9">
    <source>
        <dbReference type="PROSITE" id="PS50109"/>
    </source>
</evidence>
<evidence type="ECO:0000259" key="12">
    <source>
        <dbReference type="PROSITE" id="PS50113"/>
    </source>
</evidence>
<keyword evidence="8" id="KW-0812">Transmembrane</keyword>
<evidence type="ECO:0000256" key="4">
    <source>
        <dbReference type="ARBA" id="ARBA00022679"/>
    </source>
</evidence>
<feature type="transmembrane region" description="Helical" evidence="8">
    <location>
        <begin position="179"/>
        <end position="199"/>
    </location>
</feature>
<keyword evidence="7" id="KW-0175">Coiled coil</keyword>
<gene>
    <name evidence="13" type="ORF">FHR24_001924</name>
</gene>
<sequence length="1226" mass="142196">MKKLTPKQITISIYSIMLFVFISINLLLIKNTKSIINHFDQIELNQQLPKRFDNLLFLNEKLGYTAKKFIKTSDSIWLKEYYKTKKYFNQKVSGLNTLKQIPNSISDSIFKLEQQSFLANANHNKKQALLILESDLYFNYKNQLFNYIEKAYLNHQNLTNQLITDNSIKISSIKKNIKYFMFSRILILLIISSLGYYIYKSFKGIKKLNSELIVSEQKFRNTITNLLEGYYTATLDGKLLSYNNEFEKTLGLDPSINHKGSLILNFWQDPKERELFISKIKEQGYVKNFIVNATKLDKTPFVAMVNARLVTNPSNNTETTEGTFLDVTAERNAEIKLQETLNSHQKLINSSIQGLFRIATTIPLKTDLPVKEQINFFLKNAYIAECNDLFAQFYGFKSALEITNKPLTVLWESEETALELIKLYISSQYEWVNITTEETTANGEVKFFLNNIVSLYKSETEIEGCWVSSIDITDRIKAEKEIQKSEERNNFALAVNNDGYYDWDISSNNVYYDSRYYTMAGYQPNEFPGNAAEWEKRVHIDDIDRVQTKTANFLSGISNCYDEEFRFKQKNGEWMWIRSRIKTFETDKHGKPKRAIGTHTDITYQKTAEIALRESEQKFKNFMYNAPDAMYVHDITGNICNTNVKATQDLGYTKKEIKSLTVFDIDAKSNKSDKDLVINTWKQLETNKRISISSFHIRKDGSTFPVEIQLSAFFNKGEKMFLAFVRDLTNRKKTEEETNKLTKALEQSPICIMITDFNGDLEYVNPCFEKTTGYSYKEVLGKNPRILNSGHHPKEYYKTMWNFLYNGKPWEGEIKNKKKNGELYWENVNIAPIKNDENQITHFVALKEDITEKKKILEDLEKAKNKAEESDRLKTAFLTSMSHEIRTPLNSIVGFSNVIADESTRPEFKEFTTIINNQSEILLQLVDDLIYFARIESESIEIKETTFDINSLLEEIFQTYDNKCNSKVNLVLKTHYSKMIIYSDKNRVKQIFINLLSNAIKFTHKGNITFGYELDVNNNIVCFVNDTGIGVSLEKQSKIFERFFKIDDFSQGTGLGLSIVAKVLDLMKGEIKLTSEIEKGSEFRFTIPFKIEEVVNISSEKNTNNKLFTVLIAEDNESNFTYLKQILSNEVDHIIWALNGSEAIAFCKDNKNIDLVLMDLKMPIINGWEATEQIRKLKPKLPIIAQTAHTFRTDEEKLQKLKFNEYISKPISKESLIKLVHKYKPN</sequence>
<dbReference type="SMART" id="SM00091">
    <property type="entry name" value="PAS"/>
    <property type="match status" value="4"/>
</dbReference>
<feature type="modified residue" description="4-aspartylphosphate" evidence="6">
    <location>
        <position position="1159"/>
    </location>
</feature>
<keyword evidence="5" id="KW-0418">Kinase</keyword>
<evidence type="ECO:0000313" key="13">
    <source>
        <dbReference type="EMBL" id="NIJ45456.1"/>
    </source>
</evidence>
<dbReference type="EC" id="2.7.13.3" evidence="2"/>
<dbReference type="InterPro" id="IPR001610">
    <property type="entry name" value="PAC"/>
</dbReference>
<dbReference type="CDD" id="cd17546">
    <property type="entry name" value="REC_hyHK_CKI1_RcsC-like"/>
    <property type="match status" value="1"/>
</dbReference>
<dbReference type="Proteomes" id="UP000745859">
    <property type="component" value="Unassembled WGS sequence"/>
</dbReference>
<dbReference type="Gene3D" id="3.40.50.2300">
    <property type="match status" value="1"/>
</dbReference>
<keyword evidence="14" id="KW-1185">Reference proteome</keyword>
<dbReference type="PROSITE" id="PS50109">
    <property type="entry name" value="HIS_KIN"/>
    <property type="match status" value="1"/>
</dbReference>
<dbReference type="InterPro" id="IPR000700">
    <property type="entry name" value="PAS-assoc_C"/>
</dbReference>
<dbReference type="CDD" id="cd00130">
    <property type="entry name" value="PAS"/>
    <property type="match status" value="3"/>
</dbReference>
<dbReference type="InterPro" id="IPR003594">
    <property type="entry name" value="HATPase_dom"/>
</dbReference>
<evidence type="ECO:0000256" key="1">
    <source>
        <dbReference type="ARBA" id="ARBA00000085"/>
    </source>
</evidence>
<proteinExistence type="predicted"/>
<dbReference type="InterPro" id="IPR013655">
    <property type="entry name" value="PAS_fold_3"/>
</dbReference>
<evidence type="ECO:0000256" key="5">
    <source>
        <dbReference type="ARBA" id="ARBA00022777"/>
    </source>
</evidence>
<dbReference type="CDD" id="cd00082">
    <property type="entry name" value="HisKA"/>
    <property type="match status" value="1"/>
</dbReference>
<dbReference type="SMART" id="SM00086">
    <property type="entry name" value="PAC"/>
    <property type="match status" value="4"/>
</dbReference>
<keyword evidence="8" id="KW-1133">Transmembrane helix</keyword>
<protein>
    <recommendedName>
        <fullName evidence="2">histidine kinase</fullName>
        <ecNumber evidence="2">2.7.13.3</ecNumber>
    </recommendedName>
</protein>
<dbReference type="RefSeq" id="WP_167187526.1">
    <property type="nucleotide sequence ID" value="NZ_JAASQL010000002.1"/>
</dbReference>
<evidence type="ECO:0000256" key="7">
    <source>
        <dbReference type="SAM" id="Coils"/>
    </source>
</evidence>
<feature type="domain" description="PAS" evidence="11">
    <location>
        <begin position="215"/>
        <end position="255"/>
    </location>
</feature>
<evidence type="ECO:0000259" key="11">
    <source>
        <dbReference type="PROSITE" id="PS50112"/>
    </source>
</evidence>
<dbReference type="SUPFAM" id="SSF55785">
    <property type="entry name" value="PYP-like sensor domain (PAS domain)"/>
    <property type="match status" value="5"/>
</dbReference>
<feature type="domain" description="PAS" evidence="11">
    <location>
        <begin position="615"/>
        <end position="657"/>
    </location>
</feature>
<dbReference type="PRINTS" id="PR00344">
    <property type="entry name" value="BCTRLSENSOR"/>
</dbReference>
<dbReference type="PROSITE" id="PS50113">
    <property type="entry name" value="PAC"/>
    <property type="match status" value="3"/>
</dbReference>
<evidence type="ECO:0000256" key="3">
    <source>
        <dbReference type="ARBA" id="ARBA00022553"/>
    </source>
</evidence>
<dbReference type="Gene3D" id="3.30.565.10">
    <property type="entry name" value="Histidine kinase-like ATPase, C-terminal domain"/>
    <property type="match status" value="1"/>
</dbReference>
<dbReference type="SUPFAM" id="SSF52172">
    <property type="entry name" value="CheY-like"/>
    <property type="match status" value="1"/>
</dbReference>